<dbReference type="Proteomes" id="UP000298030">
    <property type="component" value="Unassembled WGS sequence"/>
</dbReference>
<keyword evidence="3" id="KW-1185">Reference proteome</keyword>
<feature type="region of interest" description="Disordered" evidence="1">
    <location>
        <begin position="1"/>
        <end position="90"/>
    </location>
</feature>
<dbReference type="AlphaFoldDB" id="A0A4Y7SYH5"/>
<dbReference type="OrthoDB" id="3067928at2759"/>
<feature type="region of interest" description="Disordered" evidence="1">
    <location>
        <begin position="251"/>
        <end position="273"/>
    </location>
</feature>
<comment type="caution">
    <text evidence="2">The sequence shown here is derived from an EMBL/GenBank/DDBJ whole genome shotgun (WGS) entry which is preliminary data.</text>
</comment>
<feature type="compositionally biased region" description="Basic and acidic residues" evidence="1">
    <location>
        <begin position="18"/>
        <end position="39"/>
    </location>
</feature>
<accession>A0A4Y7SYH5</accession>
<proteinExistence type="predicted"/>
<dbReference type="EMBL" id="QPFP01000044">
    <property type="protein sequence ID" value="TEB26916.1"/>
    <property type="molecule type" value="Genomic_DNA"/>
</dbReference>
<reference evidence="2 3" key="1">
    <citation type="journal article" date="2019" name="Nat. Ecol. Evol.">
        <title>Megaphylogeny resolves global patterns of mushroom evolution.</title>
        <authorList>
            <person name="Varga T."/>
            <person name="Krizsan K."/>
            <person name="Foldi C."/>
            <person name="Dima B."/>
            <person name="Sanchez-Garcia M."/>
            <person name="Sanchez-Ramirez S."/>
            <person name="Szollosi G.J."/>
            <person name="Szarkandi J.G."/>
            <person name="Papp V."/>
            <person name="Albert L."/>
            <person name="Andreopoulos W."/>
            <person name="Angelini C."/>
            <person name="Antonin V."/>
            <person name="Barry K.W."/>
            <person name="Bougher N.L."/>
            <person name="Buchanan P."/>
            <person name="Buyck B."/>
            <person name="Bense V."/>
            <person name="Catcheside P."/>
            <person name="Chovatia M."/>
            <person name="Cooper J."/>
            <person name="Damon W."/>
            <person name="Desjardin D."/>
            <person name="Finy P."/>
            <person name="Geml J."/>
            <person name="Haridas S."/>
            <person name="Hughes K."/>
            <person name="Justo A."/>
            <person name="Karasinski D."/>
            <person name="Kautmanova I."/>
            <person name="Kiss B."/>
            <person name="Kocsube S."/>
            <person name="Kotiranta H."/>
            <person name="LaButti K.M."/>
            <person name="Lechner B.E."/>
            <person name="Liimatainen K."/>
            <person name="Lipzen A."/>
            <person name="Lukacs Z."/>
            <person name="Mihaltcheva S."/>
            <person name="Morgado L.N."/>
            <person name="Niskanen T."/>
            <person name="Noordeloos M.E."/>
            <person name="Ohm R.A."/>
            <person name="Ortiz-Santana B."/>
            <person name="Ovrebo C."/>
            <person name="Racz N."/>
            <person name="Riley R."/>
            <person name="Savchenko A."/>
            <person name="Shiryaev A."/>
            <person name="Soop K."/>
            <person name="Spirin V."/>
            <person name="Szebenyi C."/>
            <person name="Tomsovsky M."/>
            <person name="Tulloss R.E."/>
            <person name="Uehling J."/>
            <person name="Grigoriev I.V."/>
            <person name="Vagvolgyi C."/>
            <person name="Papp T."/>
            <person name="Martin F.M."/>
            <person name="Miettinen O."/>
            <person name="Hibbett D.S."/>
            <person name="Nagy L.G."/>
        </authorList>
    </citation>
    <scope>NUCLEOTIDE SEQUENCE [LARGE SCALE GENOMIC DNA]</scope>
    <source>
        <strain evidence="2 3">FP101781</strain>
    </source>
</reference>
<feature type="compositionally biased region" description="Polar residues" evidence="1">
    <location>
        <begin position="66"/>
        <end position="76"/>
    </location>
</feature>
<organism evidence="2 3">
    <name type="scientific">Coprinellus micaceus</name>
    <name type="common">Glistening ink-cap mushroom</name>
    <name type="synonym">Coprinus micaceus</name>
    <dbReference type="NCBI Taxonomy" id="71717"/>
    <lineage>
        <taxon>Eukaryota</taxon>
        <taxon>Fungi</taxon>
        <taxon>Dikarya</taxon>
        <taxon>Basidiomycota</taxon>
        <taxon>Agaricomycotina</taxon>
        <taxon>Agaricomycetes</taxon>
        <taxon>Agaricomycetidae</taxon>
        <taxon>Agaricales</taxon>
        <taxon>Agaricineae</taxon>
        <taxon>Psathyrellaceae</taxon>
        <taxon>Coprinellus</taxon>
    </lineage>
</organism>
<feature type="compositionally biased region" description="Gly residues" evidence="1">
    <location>
        <begin position="259"/>
        <end position="273"/>
    </location>
</feature>
<evidence type="ECO:0000256" key="1">
    <source>
        <dbReference type="SAM" id="MobiDB-lite"/>
    </source>
</evidence>
<gene>
    <name evidence="2" type="ORF">FA13DRAFT_1795163</name>
</gene>
<name>A0A4Y7SYH5_COPMI</name>
<evidence type="ECO:0000313" key="2">
    <source>
        <dbReference type="EMBL" id="TEB26916.1"/>
    </source>
</evidence>
<sequence length="373" mass="40719">MNEKGASPIKLKIAHPLDAAHDAQRSVEDRPTPLFERKFPVQTTPSILSASPPPSLIASFQERRPSSNLDHQSPGSSAAAEGEWEDSPDVKSMVRKIRGVQRDYRLYRSSGQKPLSPPVNIGGQDVGDILAHRHRTGFQYFVAGSQGKWVPIKKGGAHPSLEAYEMNVANDIPRWIKSQSALTETRKEAVLRNVALAERITFGHAPPFPGGGTVGGVQSYGNADDDDVNGEIYEDLNPESLPWYPFANARDAKSERPGKPGGSQGKPGAGGYSLPGTLNWDPASYKAVQLKLQVLSKALFNKTQNYEAQSVDAKSAYAKSALDMLPFLADYPNGWPADAFAEMYLKNTSDEFARKQKLYLALGTGKRKRTIQA</sequence>
<protein>
    <submittedName>
        <fullName evidence="2">Uncharacterized protein</fullName>
    </submittedName>
</protein>
<dbReference type="STRING" id="71717.A0A4Y7SYH5"/>
<evidence type="ECO:0000313" key="3">
    <source>
        <dbReference type="Proteomes" id="UP000298030"/>
    </source>
</evidence>